<protein>
    <submittedName>
        <fullName evidence="1">Uncharacterized protein</fullName>
    </submittedName>
</protein>
<dbReference type="Proteomes" id="UP000597444">
    <property type="component" value="Unassembled WGS sequence"/>
</dbReference>
<proteinExistence type="predicted"/>
<dbReference type="EMBL" id="BNJK01000002">
    <property type="protein sequence ID" value="GHP00366.1"/>
    <property type="molecule type" value="Genomic_DNA"/>
</dbReference>
<reference evidence="1" key="1">
    <citation type="submission" date="2020-10" db="EMBL/GenBank/DDBJ databases">
        <title>Taxonomic study of unclassified bacteria belonging to the class Ktedonobacteria.</title>
        <authorList>
            <person name="Yabe S."/>
            <person name="Wang C.M."/>
            <person name="Zheng Y."/>
            <person name="Sakai Y."/>
            <person name="Cavaletti L."/>
            <person name="Monciardini P."/>
            <person name="Donadio S."/>
        </authorList>
    </citation>
    <scope>NUCLEOTIDE SEQUENCE</scope>
    <source>
        <strain evidence="1">ID150040</strain>
    </source>
</reference>
<name>A0A8J3J121_9CHLR</name>
<dbReference type="AlphaFoldDB" id="A0A8J3J121"/>
<keyword evidence="2" id="KW-1185">Reference proteome</keyword>
<organism evidence="1 2">
    <name type="scientific">Reticulibacter mediterranei</name>
    <dbReference type="NCBI Taxonomy" id="2778369"/>
    <lineage>
        <taxon>Bacteria</taxon>
        <taxon>Bacillati</taxon>
        <taxon>Chloroflexota</taxon>
        <taxon>Ktedonobacteria</taxon>
        <taxon>Ktedonobacterales</taxon>
        <taxon>Reticulibacteraceae</taxon>
        <taxon>Reticulibacter</taxon>
    </lineage>
</organism>
<comment type="caution">
    <text evidence="1">The sequence shown here is derived from an EMBL/GenBank/DDBJ whole genome shotgun (WGS) entry which is preliminary data.</text>
</comment>
<gene>
    <name evidence="1" type="ORF">KSF_104130</name>
</gene>
<accession>A0A8J3J121</accession>
<evidence type="ECO:0000313" key="1">
    <source>
        <dbReference type="EMBL" id="GHP00366.1"/>
    </source>
</evidence>
<sequence length="68" mass="8003">MVKREEERGRETYRVWGKARVEGIGRCASERVQKRASKKGRQRIRQIFCEIDEGKSQREPAVVGKRDK</sequence>
<evidence type="ECO:0000313" key="2">
    <source>
        <dbReference type="Proteomes" id="UP000597444"/>
    </source>
</evidence>